<keyword evidence="2" id="KW-0812">Transmembrane</keyword>
<keyword evidence="2" id="KW-1133">Transmembrane helix</keyword>
<feature type="region of interest" description="Disordered" evidence="1">
    <location>
        <begin position="1"/>
        <end position="22"/>
    </location>
</feature>
<feature type="region of interest" description="Disordered" evidence="1">
    <location>
        <begin position="44"/>
        <end position="63"/>
    </location>
</feature>
<name>A0A6I9SHK2_ELAGV</name>
<dbReference type="RefSeq" id="XP_010942989.1">
    <property type="nucleotide sequence ID" value="XM_010944687.3"/>
</dbReference>
<evidence type="ECO:0000256" key="2">
    <source>
        <dbReference type="SAM" id="Phobius"/>
    </source>
</evidence>
<evidence type="ECO:0000256" key="1">
    <source>
        <dbReference type="SAM" id="MobiDB-lite"/>
    </source>
</evidence>
<organism evidence="3 4">
    <name type="scientific">Elaeis guineensis var. tenera</name>
    <name type="common">Oil palm</name>
    <dbReference type="NCBI Taxonomy" id="51953"/>
    <lineage>
        <taxon>Eukaryota</taxon>
        <taxon>Viridiplantae</taxon>
        <taxon>Streptophyta</taxon>
        <taxon>Embryophyta</taxon>
        <taxon>Tracheophyta</taxon>
        <taxon>Spermatophyta</taxon>
        <taxon>Magnoliopsida</taxon>
        <taxon>Liliopsida</taxon>
        <taxon>Arecaceae</taxon>
        <taxon>Arecoideae</taxon>
        <taxon>Cocoseae</taxon>
        <taxon>Elaeidinae</taxon>
        <taxon>Elaeis</taxon>
    </lineage>
</organism>
<reference evidence="4" key="1">
    <citation type="submission" date="2025-08" db="UniProtKB">
        <authorList>
            <consortium name="RefSeq"/>
        </authorList>
    </citation>
    <scope>IDENTIFICATION</scope>
</reference>
<dbReference type="OrthoDB" id="1895912at2759"/>
<evidence type="ECO:0000313" key="4">
    <source>
        <dbReference type="RefSeq" id="XP_010942989.1"/>
    </source>
</evidence>
<sequence>MVTNTSPKMRKKQKNERNREAASVVAMGGGRGVDVIHSCPIRPPPSRRCPAKNPLPSKDANPRELQITHTPLCSKAPRRDALLLFALPALLPSLADSSSAAAFSLGIPGPKDWLRDQKKKAARFILAPIEDSRESLRNAYLLLCTLPHLFFSFFPFFPLCPLFLLPFGPIVRFLNAASEAGSPVEDSGEVRRLLNLAVKDCVPQRRSSLVEFQSRTGVEVCTFRLLVKNAASLLDKGDPVKLDVEAMLNDLIRSFSLLGSVIDSSNFEFTTDRGQPCKVSGYGASCIKSVSPSDLIFSAFCTKQAQYAPIGLV</sequence>
<accession>A0A6I9SHK2</accession>
<dbReference type="Proteomes" id="UP000504607">
    <property type="component" value="Chromosome 1"/>
</dbReference>
<dbReference type="InParanoid" id="A0A6I9SHK2"/>
<evidence type="ECO:0000313" key="3">
    <source>
        <dbReference type="Proteomes" id="UP000504607"/>
    </source>
</evidence>
<gene>
    <name evidence="4" type="primary">LOC105060835</name>
</gene>
<keyword evidence="3" id="KW-1185">Reference proteome</keyword>
<dbReference type="AlphaFoldDB" id="A0A6I9SHK2"/>
<dbReference type="FunCoup" id="A0A6I9SHK2">
    <property type="interactions" value="3118"/>
</dbReference>
<protein>
    <submittedName>
        <fullName evidence="4">Uncharacterized protein LOC105060835 isoform X1</fullName>
    </submittedName>
</protein>
<keyword evidence="2" id="KW-0472">Membrane</keyword>
<dbReference type="PANTHER" id="PTHR36398">
    <property type="entry name" value="PLASMA MEMBRANE FUSION PROTEIN"/>
    <property type="match status" value="1"/>
</dbReference>
<dbReference type="PANTHER" id="PTHR36398:SF1">
    <property type="entry name" value="PLASMA MEMBRANE FUSION PROTEIN"/>
    <property type="match status" value="1"/>
</dbReference>
<proteinExistence type="predicted"/>
<dbReference type="GO" id="GO:0009507">
    <property type="term" value="C:chloroplast"/>
    <property type="evidence" value="ECO:0007669"/>
    <property type="project" value="TreeGrafter"/>
</dbReference>
<feature type="transmembrane region" description="Helical" evidence="2">
    <location>
        <begin position="140"/>
        <end position="165"/>
    </location>
</feature>